<accession>A0ABW4LV92</accession>
<comment type="catalytic activity">
    <reaction evidence="7">
        <text>(6S)-5,6,7,8-tetrahydrofolate + NADP(+) = 7,8-dihydrofolate + NADPH + H(+)</text>
        <dbReference type="Rhea" id="RHEA:15009"/>
        <dbReference type="ChEBI" id="CHEBI:15378"/>
        <dbReference type="ChEBI" id="CHEBI:57451"/>
        <dbReference type="ChEBI" id="CHEBI:57453"/>
        <dbReference type="ChEBI" id="CHEBI:57783"/>
        <dbReference type="ChEBI" id="CHEBI:58349"/>
        <dbReference type="EC" id="1.5.1.3"/>
    </reaction>
</comment>
<evidence type="ECO:0000259" key="9">
    <source>
        <dbReference type="PROSITE" id="PS51330"/>
    </source>
</evidence>
<evidence type="ECO:0000256" key="6">
    <source>
        <dbReference type="ARBA" id="ARBA00023002"/>
    </source>
</evidence>
<keyword evidence="5 7" id="KW-0521">NADP</keyword>
<proteinExistence type="inferred from homology"/>
<dbReference type="InterPro" id="IPR017925">
    <property type="entry name" value="DHFR_CS"/>
</dbReference>
<evidence type="ECO:0000256" key="3">
    <source>
        <dbReference type="ARBA" id="ARBA00012856"/>
    </source>
</evidence>
<dbReference type="RefSeq" id="WP_377929596.1">
    <property type="nucleotide sequence ID" value="NZ_JBHUEM010000045.1"/>
</dbReference>
<name>A0ABW4LV92_9BACI</name>
<dbReference type="EC" id="1.5.1.3" evidence="3 7"/>
<dbReference type="InterPro" id="IPR001796">
    <property type="entry name" value="DHFR_dom"/>
</dbReference>
<evidence type="ECO:0000256" key="4">
    <source>
        <dbReference type="ARBA" id="ARBA00022563"/>
    </source>
</evidence>
<evidence type="ECO:0000256" key="1">
    <source>
        <dbReference type="ARBA" id="ARBA00004903"/>
    </source>
</evidence>
<comment type="similarity">
    <text evidence="2 7 8">Belongs to the dihydrofolate reductase family.</text>
</comment>
<keyword evidence="11" id="KW-1185">Reference proteome</keyword>
<dbReference type="SUPFAM" id="SSF53597">
    <property type="entry name" value="Dihydrofolate reductase-like"/>
    <property type="match status" value="1"/>
</dbReference>
<dbReference type="InterPro" id="IPR012259">
    <property type="entry name" value="DHFR"/>
</dbReference>
<evidence type="ECO:0000256" key="5">
    <source>
        <dbReference type="ARBA" id="ARBA00022857"/>
    </source>
</evidence>
<comment type="function">
    <text evidence="7">Key enzyme in folate metabolism. Catalyzes an essential reaction for de novo glycine and purine synthesis, and for DNA precursor synthesis.</text>
</comment>
<dbReference type="Pfam" id="PF00186">
    <property type="entry name" value="DHFR_1"/>
    <property type="match status" value="1"/>
</dbReference>
<dbReference type="PRINTS" id="PR00070">
    <property type="entry name" value="DHFR"/>
</dbReference>
<reference evidence="11" key="1">
    <citation type="journal article" date="2019" name="Int. J. Syst. Evol. Microbiol.">
        <title>The Global Catalogue of Microorganisms (GCM) 10K type strain sequencing project: providing services to taxonomists for standard genome sequencing and annotation.</title>
        <authorList>
            <consortium name="The Broad Institute Genomics Platform"/>
            <consortium name="The Broad Institute Genome Sequencing Center for Infectious Disease"/>
            <person name="Wu L."/>
            <person name="Ma J."/>
        </authorList>
    </citation>
    <scope>NUCLEOTIDE SEQUENCE [LARGE SCALE GENOMIC DNA]</scope>
    <source>
        <strain evidence="11">CCUG 49339</strain>
    </source>
</reference>
<sequence>MISFVVAMDENQVIGRNNELPWHIPGDLAYFKRVTMGHSIVMGRKTHESIGRPLPGRENIILTRNLGYESEACTVIHSLDEIKVLEQHHKEIFVIGGAEIFKELLPIADRLYLTKIHHEFEGDTFFPTVNWEEWSIIEQETGIKDEKNPYDYEFITYERMKLN</sequence>
<dbReference type="Proteomes" id="UP001597214">
    <property type="component" value="Unassembled WGS sequence"/>
</dbReference>
<dbReference type="Gene3D" id="3.40.430.10">
    <property type="entry name" value="Dihydrofolate Reductase, subunit A"/>
    <property type="match status" value="1"/>
</dbReference>
<dbReference type="PANTHER" id="PTHR48069">
    <property type="entry name" value="DIHYDROFOLATE REDUCTASE"/>
    <property type="match status" value="1"/>
</dbReference>
<dbReference type="PANTHER" id="PTHR48069:SF3">
    <property type="entry name" value="DIHYDROFOLATE REDUCTASE"/>
    <property type="match status" value="1"/>
</dbReference>
<dbReference type="PROSITE" id="PS51330">
    <property type="entry name" value="DHFR_2"/>
    <property type="match status" value="1"/>
</dbReference>
<keyword evidence="4 7" id="KW-0554">One-carbon metabolism</keyword>
<dbReference type="CDD" id="cd00209">
    <property type="entry name" value="DHFR"/>
    <property type="match status" value="1"/>
</dbReference>
<evidence type="ECO:0000313" key="10">
    <source>
        <dbReference type="EMBL" id="MFD1738386.1"/>
    </source>
</evidence>
<evidence type="ECO:0000256" key="8">
    <source>
        <dbReference type="RuleBase" id="RU004474"/>
    </source>
</evidence>
<dbReference type="EMBL" id="JBHUEM010000045">
    <property type="protein sequence ID" value="MFD1738386.1"/>
    <property type="molecule type" value="Genomic_DNA"/>
</dbReference>
<gene>
    <name evidence="10" type="ORF">ACFSCX_17825</name>
</gene>
<comment type="pathway">
    <text evidence="1 7">Cofactor biosynthesis; tetrahydrofolate biosynthesis; 5,6,7,8-tetrahydrofolate from 7,8-dihydrofolate: step 1/1.</text>
</comment>
<evidence type="ECO:0000256" key="7">
    <source>
        <dbReference type="PIRNR" id="PIRNR000194"/>
    </source>
</evidence>
<comment type="caution">
    <text evidence="10">The sequence shown here is derived from an EMBL/GenBank/DDBJ whole genome shotgun (WGS) entry which is preliminary data.</text>
</comment>
<feature type="domain" description="DHFR" evidence="9">
    <location>
        <begin position="1"/>
        <end position="159"/>
    </location>
</feature>
<dbReference type="GO" id="GO:0004146">
    <property type="term" value="F:dihydrofolate reductase activity"/>
    <property type="evidence" value="ECO:0007669"/>
    <property type="project" value="UniProtKB-EC"/>
</dbReference>
<dbReference type="PIRSF" id="PIRSF000194">
    <property type="entry name" value="DHFR"/>
    <property type="match status" value="1"/>
</dbReference>
<evidence type="ECO:0000313" key="11">
    <source>
        <dbReference type="Proteomes" id="UP001597214"/>
    </source>
</evidence>
<dbReference type="InterPro" id="IPR024072">
    <property type="entry name" value="DHFR-like_dom_sf"/>
</dbReference>
<keyword evidence="6 7" id="KW-0560">Oxidoreductase</keyword>
<organism evidence="10 11">
    <name type="scientific">Bacillus salitolerans</name>
    <dbReference type="NCBI Taxonomy" id="1437434"/>
    <lineage>
        <taxon>Bacteria</taxon>
        <taxon>Bacillati</taxon>
        <taxon>Bacillota</taxon>
        <taxon>Bacilli</taxon>
        <taxon>Bacillales</taxon>
        <taxon>Bacillaceae</taxon>
        <taxon>Bacillus</taxon>
    </lineage>
</organism>
<dbReference type="PROSITE" id="PS00075">
    <property type="entry name" value="DHFR_1"/>
    <property type="match status" value="1"/>
</dbReference>
<evidence type="ECO:0000256" key="2">
    <source>
        <dbReference type="ARBA" id="ARBA00009539"/>
    </source>
</evidence>
<protein>
    <recommendedName>
        <fullName evidence="3 7">Dihydrofolate reductase</fullName>
        <ecNumber evidence="3 7">1.5.1.3</ecNumber>
    </recommendedName>
</protein>